<accession>A0A0E0L2E7</accession>
<feature type="region of interest" description="Disordered" evidence="1">
    <location>
        <begin position="16"/>
        <end position="51"/>
    </location>
</feature>
<dbReference type="EnsemblPlants" id="OPUNC05G14170.1">
    <property type="protein sequence ID" value="OPUNC05G14170.1"/>
    <property type="gene ID" value="OPUNC05G14170"/>
</dbReference>
<feature type="compositionally biased region" description="Low complexity" evidence="1">
    <location>
        <begin position="127"/>
        <end position="149"/>
    </location>
</feature>
<reference evidence="2" key="2">
    <citation type="submission" date="2018-05" db="EMBL/GenBank/DDBJ databases">
        <title>OpunRS2 (Oryza punctata Reference Sequence Version 2).</title>
        <authorList>
            <person name="Zhang J."/>
            <person name="Kudrna D."/>
            <person name="Lee S."/>
            <person name="Talag J."/>
            <person name="Welchert J."/>
            <person name="Wing R.A."/>
        </authorList>
    </citation>
    <scope>NUCLEOTIDE SEQUENCE [LARGE SCALE GENOMIC DNA]</scope>
</reference>
<evidence type="ECO:0000313" key="2">
    <source>
        <dbReference type="EnsemblPlants" id="OPUNC05G14170.1"/>
    </source>
</evidence>
<dbReference type="HOGENOM" id="CLU_1386172_0_0_1"/>
<keyword evidence="3" id="KW-1185">Reference proteome</keyword>
<dbReference type="Proteomes" id="UP000026962">
    <property type="component" value="Chromosome 5"/>
</dbReference>
<evidence type="ECO:0000256" key="1">
    <source>
        <dbReference type="SAM" id="MobiDB-lite"/>
    </source>
</evidence>
<proteinExistence type="predicted"/>
<feature type="region of interest" description="Disordered" evidence="1">
    <location>
        <begin position="120"/>
        <end position="149"/>
    </location>
</feature>
<evidence type="ECO:0000313" key="3">
    <source>
        <dbReference type="Proteomes" id="UP000026962"/>
    </source>
</evidence>
<dbReference type="AlphaFoldDB" id="A0A0E0L2E7"/>
<protein>
    <submittedName>
        <fullName evidence="2">Uncharacterized protein</fullName>
    </submittedName>
</protein>
<dbReference type="eggNOG" id="ENOG502RYCX">
    <property type="taxonomic scope" value="Eukaryota"/>
</dbReference>
<sequence>MAITRRWRRPLGPHRWACPGLGTPTTRWSSHTPTKNDRMSRTSGSGGEWRQSLRHELQSFNANQQPLVRHQSLFHNKKWKSSSDLKTIEFQGFRDLGSVFDQEELRESLTDVLSCLRGKATKTPTCSGSGSSSLSDNDDANTNTTAIGNDSNTVTAVVPVEGVVPRVMAGSGDGGVKAVAGGREVRGRDEGQLQMWA</sequence>
<organism evidence="2">
    <name type="scientific">Oryza punctata</name>
    <name type="common">Red rice</name>
    <dbReference type="NCBI Taxonomy" id="4537"/>
    <lineage>
        <taxon>Eukaryota</taxon>
        <taxon>Viridiplantae</taxon>
        <taxon>Streptophyta</taxon>
        <taxon>Embryophyta</taxon>
        <taxon>Tracheophyta</taxon>
        <taxon>Spermatophyta</taxon>
        <taxon>Magnoliopsida</taxon>
        <taxon>Liliopsida</taxon>
        <taxon>Poales</taxon>
        <taxon>Poaceae</taxon>
        <taxon>BOP clade</taxon>
        <taxon>Oryzoideae</taxon>
        <taxon>Oryzeae</taxon>
        <taxon>Oryzinae</taxon>
        <taxon>Oryza</taxon>
    </lineage>
</organism>
<reference evidence="2" key="1">
    <citation type="submission" date="2015-04" db="UniProtKB">
        <authorList>
            <consortium name="EnsemblPlants"/>
        </authorList>
    </citation>
    <scope>IDENTIFICATION</scope>
</reference>
<name>A0A0E0L2E7_ORYPU</name>
<feature type="compositionally biased region" description="Polar residues" evidence="1">
    <location>
        <begin position="23"/>
        <end position="33"/>
    </location>
</feature>
<dbReference type="Gramene" id="OPUNC05G14170.1">
    <property type="protein sequence ID" value="OPUNC05G14170.1"/>
    <property type="gene ID" value="OPUNC05G14170"/>
</dbReference>